<dbReference type="SUPFAM" id="SSF53756">
    <property type="entry name" value="UDP-Glycosyltransferase/glycogen phosphorylase"/>
    <property type="match status" value="1"/>
</dbReference>
<dbReference type="AlphaFoldDB" id="A0A1P8JQP5"/>
<evidence type="ECO:0000259" key="3">
    <source>
        <dbReference type="Pfam" id="PF00534"/>
    </source>
</evidence>
<dbReference type="GO" id="GO:0016757">
    <property type="term" value="F:glycosyltransferase activity"/>
    <property type="evidence" value="ECO:0007669"/>
    <property type="project" value="UniProtKB-KW"/>
</dbReference>
<evidence type="ECO:0000256" key="1">
    <source>
        <dbReference type="ARBA" id="ARBA00022676"/>
    </source>
</evidence>
<protein>
    <recommendedName>
        <fullName evidence="7">Glycosyl transferase family 1</fullName>
    </recommendedName>
</protein>
<dbReference type="RefSeq" id="WP_076196067.1">
    <property type="nucleotide sequence ID" value="NZ_CP019236.1"/>
</dbReference>
<accession>A0A1P8JQP5</accession>
<keyword evidence="6" id="KW-1185">Reference proteome</keyword>
<evidence type="ECO:0000313" key="6">
    <source>
        <dbReference type="Proteomes" id="UP000186609"/>
    </source>
</evidence>
<evidence type="ECO:0000259" key="4">
    <source>
        <dbReference type="Pfam" id="PF13439"/>
    </source>
</evidence>
<keyword evidence="2" id="KW-0808">Transferase</keyword>
<dbReference type="STRING" id="1842727.RD110_01660"/>
<evidence type="ECO:0008006" key="7">
    <source>
        <dbReference type="Google" id="ProtNLM"/>
    </source>
</evidence>
<dbReference type="InterPro" id="IPR028098">
    <property type="entry name" value="Glyco_trans_4-like_N"/>
</dbReference>
<organism evidence="5 6">
    <name type="scientific">Rhodoferax koreensis</name>
    <dbReference type="NCBI Taxonomy" id="1842727"/>
    <lineage>
        <taxon>Bacteria</taxon>
        <taxon>Pseudomonadati</taxon>
        <taxon>Pseudomonadota</taxon>
        <taxon>Betaproteobacteria</taxon>
        <taxon>Burkholderiales</taxon>
        <taxon>Comamonadaceae</taxon>
        <taxon>Rhodoferax</taxon>
    </lineage>
</organism>
<dbReference type="CDD" id="cd03801">
    <property type="entry name" value="GT4_PimA-like"/>
    <property type="match status" value="1"/>
</dbReference>
<proteinExistence type="predicted"/>
<evidence type="ECO:0000313" key="5">
    <source>
        <dbReference type="EMBL" id="APW36070.1"/>
    </source>
</evidence>
<dbReference type="PANTHER" id="PTHR12526">
    <property type="entry name" value="GLYCOSYLTRANSFERASE"/>
    <property type="match status" value="1"/>
</dbReference>
<dbReference type="Gene3D" id="3.40.50.2000">
    <property type="entry name" value="Glycogen Phosphorylase B"/>
    <property type="match status" value="2"/>
</dbReference>
<dbReference type="KEGG" id="rhy:RD110_01660"/>
<dbReference type="InterPro" id="IPR001296">
    <property type="entry name" value="Glyco_trans_1"/>
</dbReference>
<reference evidence="5 6" key="1">
    <citation type="submission" date="2017-01" db="EMBL/GenBank/DDBJ databases">
        <authorList>
            <person name="Mah S.A."/>
            <person name="Swanson W.J."/>
            <person name="Moy G.W."/>
            <person name="Vacquier V.D."/>
        </authorList>
    </citation>
    <scope>NUCLEOTIDE SEQUENCE [LARGE SCALE GENOMIC DNA]</scope>
    <source>
        <strain evidence="5 6">DCY110</strain>
    </source>
</reference>
<name>A0A1P8JQP5_9BURK</name>
<feature type="domain" description="Glycosyl transferase family 1" evidence="3">
    <location>
        <begin position="211"/>
        <end position="367"/>
    </location>
</feature>
<feature type="domain" description="Glycosyltransferase subfamily 4-like N-terminal" evidence="4">
    <location>
        <begin position="22"/>
        <end position="197"/>
    </location>
</feature>
<dbReference type="EMBL" id="CP019236">
    <property type="protein sequence ID" value="APW36070.1"/>
    <property type="molecule type" value="Genomic_DNA"/>
</dbReference>
<dbReference type="Pfam" id="PF00534">
    <property type="entry name" value="Glycos_transf_1"/>
    <property type="match status" value="1"/>
</dbReference>
<dbReference type="OrthoDB" id="433681at2"/>
<dbReference type="PANTHER" id="PTHR12526:SF510">
    <property type="entry name" value="D-INOSITOL 3-PHOSPHATE GLYCOSYLTRANSFERASE"/>
    <property type="match status" value="1"/>
</dbReference>
<sequence>MSRTAKQPTYLFVLSWSLAYLGGVNQVVINLARQMERDGQLRSIVLVADWEAAEPVWETSHGLTVVRWRLRTWQAGMRLKERLAYWWWERRFRHDFARFCEEHQVVAVNCHYPGASAFTLQRAAARLRRAVALILSFHGADLTQLAALDDAALTPWRRLAARAKAAVVCSSDLGERFATVFGRATVPVVIHNGLDVEYFRALADGAAPAGPRRTILSVGRFEDKKGQDVLIDAFAAIAAAHPDADLVLLGASAVGSNLPALQAQCARLGIANRVLFFPDTPHHEVAGFYQRATVFALPSRQEPFGIAILEAGAFSLPVVASRVGGIPEIITEGEHGLLVAPDDAAVLAQALRTLLAAPDEARAMGRRLHERVMATFSWRTACQQYVALI</sequence>
<gene>
    <name evidence="5" type="ORF">RD110_01660</name>
</gene>
<dbReference type="Proteomes" id="UP000186609">
    <property type="component" value="Chromosome"/>
</dbReference>
<dbReference type="Pfam" id="PF13439">
    <property type="entry name" value="Glyco_transf_4"/>
    <property type="match status" value="1"/>
</dbReference>
<evidence type="ECO:0000256" key="2">
    <source>
        <dbReference type="ARBA" id="ARBA00022679"/>
    </source>
</evidence>
<keyword evidence="1" id="KW-0328">Glycosyltransferase</keyword>